<dbReference type="PANTHER" id="PTHR35004">
    <property type="entry name" value="TRANSPOSASE RV3428C-RELATED"/>
    <property type="match status" value="1"/>
</dbReference>
<dbReference type="SUPFAM" id="SSF46955">
    <property type="entry name" value="Putative DNA-binding domain"/>
    <property type="match status" value="1"/>
</dbReference>
<dbReference type="Gene3D" id="1.10.10.10">
    <property type="entry name" value="Winged helix-like DNA-binding domain superfamily/Winged helix DNA-binding domain"/>
    <property type="match status" value="1"/>
</dbReference>
<evidence type="ECO:0000259" key="1">
    <source>
        <dbReference type="PROSITE" id="PS50994"/>
    </source>
</evidence>
<gene>
    <name evidence="3" type="ORF">G3N56_06000</name>
</gene>
<dbReference type="RefSeq" id="WP_163301350.1">
    <property type="nucleotide sequence ID" value="NZ_JAAGRQ010000017.1"/>
</dbReference>
<proteinExistence type="predicted"/>
<dbReference type="Pfam" id="PF09299">
    <property type="entry name" value="Mu-transpos_C"/>
    <property type="match status" value="1"/>
</dbReference>
<protein>
    <submittedName>
        <fullName evidence="3">Transposase</fullName>
    </submittedName>
</protein>
<dbReference type="AlphaFoldDB" id="A0A7K3NJK7"/>
<evidence type="ECO:0000259" key="2">
    <source>
        <dbReference type="PROSITE" id="PS51702"/>
    </source>
</evidence>
<feature type="domain" description="HTH Mu-type" evidence="2">
    <location>
        <begin position="1"/>
        <end position="67"/>
    </location>
</feature>
<dbReference type="GO" id="GO:0015074">
    <property type="term" value="P:DNA integration"/>
    <property type="evidence" value="ECO:0007669"/>
    <property type="project" value="InterPro"/>
</dbReference>
<dbReference type="Gene3D" id="3.30.420.10">
    <property type="entry name" value="Ribonuclease H-like superfamily/Ribonuclease H"/>
    <property type="match status" value="1"/>
</dbReference>
<evidence type="ECO:0000313" key="3">
    <source>
        <dbReference type="EMBL" id="NDY56297.1"/>
    </source>
</evidence>
<dbReference type="InterPro" id="IPR015378">
    <property type="entry name" value="Transposase-like_Mu_C"/>
</dbReference>
<reference evidence="3 4" key="1">
    <citation type="submission" date="2020-02" db="EMBL/GenBank/DDBJ databases">
        <title>Comparative genomics of sulfur disproportionating microorganisms.</title>
        <authorList>
            <person name="Ward L.M."/>
            <person name="Bertran E."/>
            <person name="Johnston D.T."/>
        </authorList>
    </citation>
    <scope>NUCLEOTIDE SEQUENCE [LARGE SCALE GENOMIC DNA]</scope>
    <source>
        <strain evidence="3 4">DSM 3696</strain>
    </source>
</reference>
<dbReference type="InterPro" id="IPR012337">
    <property type="entry name" value="RNaseH-like_sf"/>
</dbReference>
<dbReference type="EMBL" id="JAAGRQ010000017">
    <property type="protein sequence ID" value="NDY56297.1"/>
    <property type="molecule type" value="Genomic_DNA"/>
</dbReference>
<evidence type="ECO:0000313" key="4">
    <source>
        <dbReference type="Proteomes" id="UP000469724"/>
    </source>
</evidence>
<dbReference type="InterPro" id="IPR036388">
    <property type="entry name" value="WH-like_DNA-bd_sf"/>
</dbReference>
<dbReference type="InterPro" id="IPR036397">
    <property type="entry name" value="RNaseH_sf"/>
</dbReference>
<dbReference type="PANTHER" id="PTHR35004:SF6">
    <property type="entry name" value="TRANSPOSASE"/>
    <property type="match status" value="1"/>
</dbReference>
<name>A0A7K3NJK7_9BACT</name>
<accession>A0A7K3NJK7</accession>
<dbReference type="Proteomes" id="UP000469724">
    <property type="component" value="Unassembled WGS sequence"/>
</dbReference>
<comment type="caution">
    <text evidence="3">The sequence shown here is derived from an EMBL/GenBank/DDBJ whole genome shotgun (WGS) entry which is preliminary data.</text>
</comment>
<dbReference type="GO" id="GO:0003677">
    <property type="term" value="F:DNA binding"/>
    <property type="evidence" value="ECO:0007669"/>
    <property type="project" value="InterPro"/>
</dbReference>
<dbReference type="PROSITE" id="PS51702">
    <property type="entry name" value="HTH_MU"/>
    <property type="match status" value="1"/>
</dbReference>
<dbReference type="PROSITE" id="PS50994">
    <property type="entry name" value="INTEGRASE"/>
    <property type="match status" value="1"/>
</dbReference>
<dbReference type="InterPro" id="IPR009061">
    <property type="entry name" value="DNA-bd_dom_put_sf"/>
</dbReference>
<keyword evidence="4" id="KW-1185">Reference proteome</keyword>
<feature type="domain" description="Integrase catalytic" evidence="1">
    <location>
        <begin position="271"/>
        <end position="441"/>
    </location>
</feature>
<organism evidence="3 4">
    <name type="scientific">Desulfolutivibrio sulfodismutans</name>
    <dbReference type="NCBI Taxonomy" id="63561"/>
    <lineage>
        <taxon>Bacteria</taxon>
        <taxon>Pseudomonadati</taxon>
        <taxon>Thermodesulfobacteriota</taxon>
        <taxon>Desulfovibrionia</taxon>
        <taxon>Desulfovibrionales</taxon>
        <taxon>Desulfovibrionaceae</taxon>
        <taxon>Desulfolutivibrio</taxon>
    </lineage>
</organism>
<sequence length="725" mass="78743">MDQVTAKNIAQALQISRQAAETRAKKESWQYEEIPSPGRGGKKRLYRLDSLPSDVRVALAGVAASEAATAGRMEALRLSLDENLAARAATAARQSGLARYVCLNDTAKGRASAKAAILAAYQQFLASSGLAPSTARAVFAAQYSRGQIAVDLDVREDVPRVSPGTLRNWETALTTGGLARLAGNYGHRRGSGLAARPEVAEFITAMLTDHPHASSKHIRRGLISRFGEAEAPSLRALQRFVETWKRANSSAFLKISNPDKWRSTYQCAFGSASADVVRLNQRWEIDSTKGDVMLSDGKRHNVVAIIDVYSRRVVYHISRSSSSTAVAACLRKAILAWGVPEELVTDNGSDYVSRHITDALLGLGITQRIAPPFTPEAKPHIERSFKTFSHDLVELLDGYIGHDVAGRKDIEARKSFAQRLGTSGESVAVNMSPEDFQAICDRWAEDIYARDPHEGLGGKSPLKVVADWRLPVSRPDERALDVLLSAPADGDSWRTVRKKGLKIDGRWHIHAALGPIIGQRVRVLLDESDVGAVYVFAEAASGEMEFVCRAVDPATAGISRQEVAAAAKAAQKAAIAEKTAERRAASKKHSTKDIAREILHDAAAKAGKLSVLPPPTLPHETPMLREAGQAARATDAPAPRPATDAERTARAALAEDMRQAATVHQLPESPRQRYARWRELDAAIQAGAAVPQKDRKWWESYRKTSEFSAQAMLREMVPGQAAGAQ</sequence>
<dbReference type="InterPro" id="IPR001584">
    <property type="entry name" value="Integrase_cat-core"/>
</dbReference>
<dbReference type="Pfam" id="PF00665">
    <property type="entry name" value="rve"/>
    <property type="match status" value="1"/>
</dbReference>
<dbReference type="InterPro" id="IPR003314">
    <property type="entry name" value="Mu-type_HTH"/>
</dbReference>
<dbReference type="SUPFAM" id="SSF53098">
    <property type="entry name" value="Ribonuclease H-like"/>
    <property type="match status" value="1"/>
</dbReference>